<sequence length="1016" mass="113643">MNPIFFSSVDGKFLSLMRDFILEDRVKPPQGRGDASYVFITGGAGTGKTMIQDGIRYLKDIRPVFSGSTNIAGMEQNKVFTLHQMFVNDFTVYFTTFRQMFRINPPTWAKCLKILFENLPQEVIAGQMRTPRAFWDAIWPNLMRVCAYLIRRATADKDPFLSVEEYHKYRKIVLETNKELKSKLRRLRRKYGTMSLDEEEEEENGGGYDSDDCYVSDGEQDGDGWAVGRSMSAGTDHENIMSASDPERPAPSVEEMYPTNLPSYGTPDHVDREKLEYDRLVHMATMEHILSVCNRNSIFDQLLYDTFVIDESGRLPCTWILVKIGMFYYIHNLFKTGVTKPTFVLVGSCTQSTVINDACMDACGRENCGHPKVPLNDYSCITMLVKKCIIYSDSVMVRNNKHNRRIKSGDPERTANLALFMNCLEMGEPIPEEVMRYIREHMTVTKEQFYSTKCIHLCNTHEDCEKVLAADVVAPNDIIRIEESMVAKTTVEKIDRGEDGPQVLYHCTRPAGAMYRSVNYPEKRFIKTVLDEPLGLGTKYIYGLLGNDESRDSSAGQTSYLSNPYGLDDSDSDERASTSGSLDSNADGPPTHKKCKKSRKSTGMCSQQSTASESDSAHPPKFVCWSNTRFFYKYRPYMVTHSARGSLVSISGSWENFLKDLSDMEPVYEENPVFIRQLVMAMVNSLRYSFVADPDYLEDIQDKMQNGDDMDDLLHCLYDLRCIMSNAVNARKDKRAQRQKQLVDGTADDGGIPKEGVGSPEEVADIVYSCRSNERAKLTIPKGTTVYLEGKIGAGPRSGVLVRFGKTLVVAIYHACIRVDQPLSAYSSDPDDIVKQKRGREQAINRKRAANDSAVVNNGVGDACTMQAPADPTCDFSDDEDAHSTSSSVVSAITDINTSESAAASTVPTLSVDDFGGKKFKSDFTVLEIIPLKLSMVSTVAASQGMTINSTVYGQINKTISAYNLIVMATRSSSSDDLFFYIADPDMNFTIEPLDDITAETIKLLFTLSLQTTGMI</sequence>
<keyword evidence="1" id="KW-0175">Coiled coil</keyword>
<comment type="caution">
    <text evidence="3">The sequence shown here is derived from an EMBL/GenBank/DDBJ whole genome shotgun (WGS) entry which is preliminary data.</text>
</comment>
<organism evidence="3 4">
    <name type="scientific">Elysia crispata</name>
    <name type="common">lettuce slug</name>
    <dbReference type="NCBI Taxonomy" id="231223"/>
    <lineage>
        <taxon>Eukaryota</taxon>
        <taxon>Metazoa</taxon>
        <taxon>Spiralia</taxon>
        <taxon>Lophotrochozoa</taxon>
        <taxon>Mollusca</taxon>
        <taxon>Gastropoda</taxon>
        <taxon>Heterobranchia</taxon>
        <taxon>Euthyneura</taxon>
        <taxon>Panpulmonata</taxon>
        <taxon>Sacoglossa</taxon>
        <taxon>Placobranchoidea</taxon>
        <taxon>Plakobranchidae</taxon>
        <taxon>Elysia</taxon>
    </lineage>
</organism>
<evidence type="ECO:0000313" key="4">
    <source>
        <dbReference type="Proteomes" id="UP001283361"/>
    </source>
</evidence>
<name>A0AAE1D9P6_9GAST</name>
<protein>
    <submittedName>
        <fullName evidence="3">Uncharacterized protein</fullName>
    </submittedName>
</protein>
<evidence type="ECO:0000256" key="2">
    <source>
        <dbReference type="SAM" id="MobiDB-lite"/>
    </source>
</evidence>
<evidence type="ECO:0000313" key="3">
    <source>
        <dbReference type="EMBL" id="KAK3761548.1"/>
    </source>
</evidence>
<feature type="compositionally biased region" description="Polar residues" evidence="2">
    <location>
        <begin position="601"/>
        <end position="614"/>
    </location>
</feature>
<feature type="coiled-coil region" evidence="1">
    <location>
        <begin position="170"/>
        <end position="197"/>
    </location>
</feature>
<keyword evidence="4" id="KW-1185">Reference proteome</keyword>
<dbReference type="EMBL" id="JAWDGP010004873">
    <property type="protein sequence ID" value="KAK3761548.1"/>
    <property type="molecule type" value="Genomic_DNA"/>
</dbReference>
<dbReference type="AlphaFoldDB" id="A0AAE1D9P6"/>
<accession>A0AAE1D9P6</accession>
<feature type="compositionally biased region" description="Polar residues" evidence="2">
    <location>
        <begin position="553"/>
        <end position="562"/>
    </location>
</feature>
<proteinExistence type="predicted"/>
<feature type="region of interest" description="Disordered" evidence="2">
    <location>
        <begin position="734"/>
        <end position="758"/>
    </location>
</feature>
<feature type="compositionally biased region" description="Basic residues" evidence="2">
    <location>
        <begin position="591"/>
        <end position="600"/>
    </location>
</feature>
<gene>
    <name evidence="3" type="ORF">RRG08_010272</name>
</gene>
<dbReference type="Proteomes" id="UP001283361">
    <property type="component" value="Unassembled WGS sequence"/>
</dbReference>
<evidence type="ECO:0000256" key="1">
    <source>
        <dbReference type="SAM" id="Coils"/>
    </source>
</evidence>
<reference evidence="3" key="1">
    <citation type="journal article" date="2023" name="G3 (Bethesda)">
        <title>A reference genome for the long-term kleptoplast-retaining sea slug Elysia crispata morphotype clarki.</title>
        <authorList>
            <person name="Eastman K.E."/>
            <person name="Pendleton A.L."/>
            <person name="Shaikh M.A."/>
            <person name="Suttiyut T."/>
            <person name="Ogas R."/>
            <person name="Tomko P."/>
            <person name="Gavelis G."/>
            <person name="Widhalm J.R."/>
            <person name="Wisecaver J.H."/>
        </authorList>
    </citation>
    <scope>NUCLEOTIDE SEQUENCE</scope>
    <source>
        <strain evidence="3">ECLA1</strain>
    </source>
</reference>
<feature type="region of interest" description="Disordered" evidence="2">
    <location>
        <begin position="550"/>
        <end position="618"/>
    </location>
</feature>